<dbReference type="EMBL" id="BMGM01000009">
    <property type="protein sequence ID" value="GGE41019.1"/>
    <property type="molecule type" value="Genomic_DNA"/>
</dbReference>
<sequence>MPLDNSSSQPKDTVNEPISFDIIVNGKSIISKFNVIKIGVEKSVNKLSKATINIAGGNSYLNTFEESENKDFIPGTSVEILLGYKQDNKLAFKGIIENHNISLKKGYSKKPWCSLLVLDCVDKAIKLKNSYTSDLYKDKKESEIITSLLSKVSGIKFKVKATNFKHPFFPKYNTTDWDFILDRAKQNGCVVLNSDNKIDVIEPKSNKSKSVLTIKNGESTISFDAQINSSSQLSSLKLNSWDFFSGETKKASAVEPKLDTNDTLSAKKISKETSPSSVEINIPQYTDTTELKIYADSFIKSSRLNRLTGTAKFKGVPDLKLGEIVTLDGFGSNFDGKIYITGISHQIEGGLFTTSLSFGLKNSYFKSSSFDKSKLVEPIHGVYIGTVKKNHSDPLNQGRIQILIPAFKKTGDGLWAQLSHFYTNTKAGSFFIPEVGTQVIVSFIANDPRYPVILNSLYTKKKSPYSTIKKENNLKAILSKSKLKVEFDDDEKKITISTPKTNSIVISEKTKDITIKDQNKNNIKLSEKGITLNSNKDISISSSGEVSITGQKGIILNGKSGDGVKISGSKINISAKTSASIKGGSKAELSASGQVNIKGAKVGIN</sequence>
<accession>A0ABQ1SKA0</accession>
<dbReference type="Gene3D" id="2.40.50.230">
    <property type="entry name" value="Gp5 N-terminal domain"/>
    <property type="match status" value="1"/>
</dbReference>
<dbReference type="Proteomes" id="UP000599179">
    <property type="component" value="Unassembled WGS sequence"/>
</dbReference>
<gene>
    <name evidence="2" type="ORF">GCM10010832_21370</name>
</gene>
<dbReference type="InterPro" id="IPR006531">
    <property type="entry name" value="Gp5/Vgr_OB"/>
</dbReference>
<reference evidence="3" key="1">
    <citation type="journal article" date="2019" name="Int. J. Syst. Evol. Microbiol.">
        <title>The Global Catalogue of Microorganisms (GCM) 10K type strain sequencing project: providing services to taxonomists for standard genome sequencing and annotation.</title>
        <authorList>
            <consortium name="The Broad Institute Genomics Platform"/>
            <consortium name="The Broad Institute Genome Sequencing Center for Infectious Disease"/>
            <person name="Wu L."/>
            <person name="Ma J."/>
        </authorList>
    </citation>
    <scope>NUCLEOTIDE SEQUENCE [LARGE SCALE GENOMIC DNA]</scope>
    <source>
        <strain evidence="3">CGMCC 1.12931</strain>
    </source>
</reference>
<dbReference type="SUPFAM" id="SSF69255">
    <property type="entry name" value="gp5 N-terminal domain-like"/>
    <property type="match status" value="1"/>
</dbReference>
<dbReference type="RefSeq" id="WP_188459116.1">
    <property type="nucleotide sequence ID" value="NZ_BMGM01000009.1"/>
</dbReference>
<dbReference type="SUPFAM" id="SSF69279">
    <property type="entry name" value="Phage tail proteins"/>
    <property type="match status" value="1"/>
</dbReference>
<evidence type="ECO:0000313" key="3">
    <source>
        <dbReference type="Proteomes" id="UP000599179"/>
    </source>
</evidence>
<organism evidence="2 3">
    <name type="scientific">Psychroflexus planctonicus</name>
    <dbReference type="NCBI Taxonomy" id="1526575"/>
    <lineage>
        <taxon>Bacteria</taxon>
        <taxon>Pseudomonadati</taxon>
        <taxon>Bacteroidota</taxon>
        <taxon>Flavobacteriia</taxon>
        <taxon>Flavobacteriales</taxon>
        <taxon>Flavobacteriaceae</taxon>
        <taxon>Psychroflexus</taxon>
    </lineage>
</organism>
<evidence type="ECO:0000313" key="2">
    <source>
        <dbReference type="EMBL" id="GGE41019.1"/>
    </source>
</evidence>
<dbReference type="Pfam" id="PF04717">
    <property type="entry name" value="Phage_base_V"/>
    <property type="match status" value="1"/>
</dbReference>
<keyword evidence="3" id="KW-1185">Reference proteome</keyword>
<name>A0ABQ1SKA0_9FLAO</name>
<comment type="caution">
    <text evidence="2">The sequence shown here is derived from an EMBL/GenBank/DDBJ whole genome shotgun (WGS) entry which is preliminary data.</text>
</comment>
<evidence type="ECO:0000259" key="1">
    <source>
        <dbReference type="Pfam" id="PF04717"/>
    </source>
</evidence>
<protein>
    <submittedName>
        <fullName evidence="2">Type IV secretion protein Rhs</fullName>
    </submittedName>
</protein>
<feature type="domain" description="Gp5/Type VI secretion system Vgr protein OB-fold" evidence="1">
    <location>
        <begin position="383"/>
        <end position="458"/>
    </location>
</feature>
<proteinExistence type="predicted"/>
<dbReference type="InterPro" id="IPR037026">
    <property type="entry name" value="Vgr_OB-fold_dom_sf"/>
</dbReference>